<dbReference type="FunCoup" id="Q6BNE8">
    <property type="interactions" value="86"/>
</dbReference>
<feature type="compositionally biased region" description="Basic and acidic residues" evidence="1">
    <location>
        <begin position="618"/>
        <end position="631"/>
    </location>
</feature>
<dbReference type="GeneID" id="2902551"/>
<dbReference type="VEuPathDB" id="FungiDB:DEHA2E22330g"/>
<dbReference type="EMBL" id="CR382137">
    <property type="protein sequence ID" value="CAG88553.2"/>
    <property type="molecule type" value="Genomic_DNA"/>
</dbReference>
<feature type="region of interest" description="Disordered" evidence="1">
    <location>
        <begin position="416"/>
        <end position="458"/>
    </location>
</feature>
<name>Q6BNE8_DEBHA</name>
<feature type="compositionally biased region" description="Low complexity" evidence="1">
    <location>
        <begin position="443"/>
        <end position="456"/>
    </location>
</feature>
<dbReference type="OMA" id="SGRIHTW"/>
<evidence type="ECO:0000256" key="1">
    <source>
        <dbReference type="SAM" id="MobiDB-lite"/>
    </source>
</evidence>
<feature type="region of interest" description="Disordered" evidence="1">
    <location>
        <begin position="585"/>
        <end position="694"/>
    </location>
</feature>
<dbReference type="Proteomes" id="UP000000599">
    <property type="component" value="Chromosome E"/>
</dbReference>
<feature type="compositionally biased region" description="Low complexity" evidence="1">
    <location>
        <begin position="416"/>
        <end position="429"/>
    </location>
</feature>
<dbReference type="KEGG" id="dha:DEHA2E22330g"/>
<sequence length="694" mass="78206">MPLPSIDHIKNKAAEVVEDNVPVHLYRTPTSPGLSDPGAASKVSIMDEVLNKSDSELDGPDGPLYDKSQDDLVSQIIHQSDDYRFITFNIPKDVDNLKHTGNSYKKRVAFDTINLQVARDRFDFDDDNYSLPSENKKYSGEFNLNLFDGNRGRESIRSPSPNARSPIHSPLRNNSMSSFYMAPRLDYPTTPIITHRGCTYSRVHKDFKDLYAMKLFNKENGYLKPILPSRTILVYISGRKHTWVALDWILNKFIEQGDTVVIVAAINHQLGTTRKSGYHKKLPQGISPRARSRNKPENIKVIAQNIMKYALEVVNPNIIAKISIELALGKSREVLKEMYKLYEPNLVSTGSKANLKRSAPLKSWTSSKISDRLVKNSPLPIIVVPAMKMNDFEDQLAIDINNRYFAGKKISRRSTLSSSRNSEFSNSVNRSEEPQTEDDDYSDTGSDTSSIDSDLSVESESYSAYDEISKLYEEYKQTVSKNLKHSRAQPIDENYFANCLKVVSDESTYLCQEIRNINPGFQGKGSNLAKAITGSNSFGVIPYKAKSLLIPEEEPEGQNASQSPGPPSLSYKELKRNLKLNAQKNHTNAPQIHVEEAQPNDNSSSSSRPPKTSALKFVDLEKPSKDRDRNTSRPHKLGKSLSHEIDSSTSRPNIEQSRSHPDLTAVGHVNSKDYDDKEDKKKKKRKKKRFLGLF</sequence>
<dbReference type="Gene3D" id="3.40.50.620">
    <property type="entry name" value="HUPs"/>
    <property type="match status" value="1"/>
</dbReference>
<dbReference type="RefSeq" id="XP_460272.2">
    <property type="nucleotide sequence ID" value="XM_460272.1"/>
</dbReference>
<gene>
    <name evidence="2" type="ordered locus">DEHA2E22330g</name>
</gene>
<dbReference type="AlphaFoldDB" id="Q6BNE8"/>
<dbReference type="STRING" id="284592.Q6BNE8"/>
<evidence type="ECO:0000313" key="3">
    <source>
        <dbReference type="Proteomes" id="UP000000599"/>
    </source>
</evidence>
<dbReference type="HOGENOM" id="CLU_022727_0_0_1"/>
<feature type="compositionally biased region" description="Basic residues" evidence="1">
    <location>
        <begin position="680"/>
        <end position="694"/>
    </location>
</feature>
<dbReference type="InterPro" id="IPR014729">
    <property type="entry name" value="Rossmann-like_a/b/a_fold"/>
</dbReference>
<evidence type="ECO:0000313" key="2">
    <source>
        <dbReference type="EMBL" id="CAG88553.2"/>
    </source>
</evidence>
<feature type="compositionally biased region" description="Basic and acidic residues" evidence="1">
    <location>
        <begin position="670"/>
        <end position="679"/>
    </location>
</feature>
<organism evidence="2 3">
    <name type="scientific">Debaryomyces hansenii (strain ATCC 36239 / CBS 767 / BCRC 21394 / JCM 1990 / NBRC 0083 / IGC 2968)</name>
    <name type="common">Yeast</name>
    <name type="synonym">Torulaspora hansenii</name>
    <dbReference type="NCBI Taxonomy" id="284592"/>
    <lineage>
        <taxon>Eukaryota</taxon>
        <taxon>Fungi</taxon>
        <taxon>Dikarya</taxon>
        <taxon>Ascomycota</taxon>
        <taxon>Saccharomycotina</taxon>
        <taxon>Pichiomycetes</taxon>
        <taxon>Debaryomycetaceae</taxon>
        <taxon>Debaryomyces</taxon>
    </lineage>
</organism>
<dbReference type="PANTHER" id="PTHR47815">
    <property type="entry name" value="UNIVERSAL STRESS PROTEIN A FAMILY PROTEIN C25B2.10"/>
    <property type="match status" value="1"/>
</dbReference>
<accession>Q6BNE8</accession>
<proteinExistence type="predicted"/>
<feature type="compositionally biased region" description="Polar residues" evidence="1">
    <location>
        <begin position="647"/>
        <end position="656"/>
    </location>
</feature>
<protein>
    <submittedName>
        <fullName evidence="2">DEHA2E22330p</fullName>
    </submittedName>
</protein>
<dbReference type="InParanoid" id="Q6BNE8"/>
<dbReference type="OrthoDB" id="843225at2759"/>
<dbReference type="eggNOG" id="ENOG502RISH">
    <property type="taxonomic scope" value="Eukaryota"/>
</dbReference>
<reference evidence="2 3" key="1">
    <citation type="journal article" date="2004" name="Nature">
        <title>Genome evolution in yeasts.</title>
        <authorList>
            <consortium name="Genolevures"/>
            <person name="Dujon B."/>
            <person name="Sherman D."/>
            <person name="Fischer G."/>
            <person name="Durrens P."/>
            <person name="Casaregola S."/>
            <person name="Lafontaine I."/>
            <person name="de Montigny J."/>
            <person name="Marck C."/>
            <person name="Neuveglise C."/>
            <person name="Talla E."/>
            <person name="Goffard N."/>
            <person name="Frangeul L."/>
            <person name="Aigle M."/>
            <person name="Anthouard V."/>
            <person name="Babour A."/>
            <person name="Barbe V."/>
            <person name="Barnay S."/>
            <person name="Blanchin S."/>
            <person name="Beckerich J.M."/>
            <person name="Beyne E."/>
            <person name="Bleykasten C."/>
            <person name="Boisrame A."/>
            <person name="Boyer J."/>
            <person name="Cattolico L."/>
            <person name="Confanioleri F."/>
            <person name="de Daruvar A."/>
            <person name="Despons L."/>
            <person name="Fabre E."/>
            <person name="Fairhead C."/>
            <person name="Ferry-Dumazet H."/>
            <person name="Groppi A."/>
            <person name="Hantraye F."/>
            <person name="Hennequin C."/>
            <person name="Jauniaux N."/>
            <person name="Joyet P."/>
            <person name="Kachouri R."/>
            <person name="Kerrest A."/>
            <person name="Koszul R."/>
            <person name="Lemaire M."/>
            <person name="Lesur I."/>
            <person name="Ma L."/>
            <person name="Muller H."/>
            <person name="Nicaud J.M."/>
            <person name="Nikolski M."/>
            <person name="Oztas S."/>
            <person name="Ozier-Kalogeropoulos O."/>
            <person name="Pellenz S."/>
            <person name="Potier S."/>
            <person name="Richard G.F."/>
            <person name="Straub M.L."/>
            <person name="Suleau A."/>
            <person name="Swennene D."/>
            <person name="Tekaia F."/>
            <person name="Wesolowski-Louvel M."/>
            <person name="Westhof E."/>
            <person name="Wirth B."/>
            <person name="Zeniou-Meyer M."/>
            <person name="Zivanovic I."/>
            <person name="Bolotin-Fukuhara M."/>
            <person name="Thierry A."/>
            <person name="Bouchier C."/>
            <person name="Caudron B."/>
            <person name="Scarpelli C."/>
            <person name="Gaillardin C."/>
            <person name="Weissenbach J."/>
            <person name="Wincker P."/>
            <person name="Souciet J.L."/>
        </authorList>
    </citation>
    <scope>NUCLEOTIDE SEQUENCE [LARGE SCALE GENOMIC DNA]</scope>
    <source>
        <strain evidence="3">ATCC 36239 / CBS 767 / BCRC 21394 / JCM 1990 / NBRC 0083 / IGC 2968</strain>
    </source>
</reference>
<keyword evidence="3" id="KW-1185">Reference proteome</keyword>
<dbReference type="PANTHER" id="PTHR47815:SF1">
    <property type="entry name" value="UNIVERSAL STRESS PROTEIN A FAMILY PROTEIN C25B2.10"/>
    <property type="match status" value="1"/>
</dbReference>